<accession>A0A1Y1Z0G1</accession>
<dbReference type="InterPro" id="IPR016166">
    <property type="entry name" value="FAD-bd_PCMH"/>
</dbReference>
<dbReference type="Gene3D" id="3.30.465.10">
    <property type="match status" value="1"/>
</dbReference>
<organism evidence="7 8">
    <name type="scientific">Basidiobolus meristosporus CBS 931.73</name>
    <dbReference type="NCBI Taxonomy" id="1314790"/>
    <lineage>
        <taxon>Eukaryota</taxon>
        <taxon>Fungi</taxon>
        <taxon>Fungi incertae sedis</taxon>
        <taxon>Zoopagomycota</taxon>
        <taxon>Entomophthoromycotina</taxon>
        <taxon>Basidiobolomycetes</taxon>
        <taxon>Basidiobolales</taxon>
        <taxon>Basidiobolaceae</taxon>
        <taxon>Basidiobolus</taxon>
    </lineage>
</organism>
<evidence type="ECO:0000313" key="7">
    <source>
        <dbReference type="EMBL" id="ORY03768.1"/>
    </source>
</evidence>
<protein>
    <submittedName>
        <fullName evidence="7">FAD-binding domain-containing protein</fullName>
    </submittedName>
</protein>
<keyword evidence="4" id="KW-0274">FAD</keyword>
<dbReference type="InterPro" id="IPR016169">
    <property type="entry name" value="FAD-bd_PCMH_sub2"/>
</dbReference>
<dbReference type="Gene3D" id="3.40.462.20">
    <property type="match status" value="1"/>
</dbReference>
<dbReference type="STRING" id="1314790.A0A1Y1Z0G1"/>
<sequence>MAIYWTVSTLRAIQMNRNIRCRVRMTNVHGGDQPDTLQCRKSFPNALLSEVSPAVIVRPTHTQDVALAVRCANKSGLKVVARSDGHDYEGYGLGGEDGKMVIDFVNMHKTQFDDNNRTVSVEAGQLVGRLLHFLWKECGAGLPHGSEPEIWVGGHTLGGGYGLYSRLHRPKLDRVESMEVVTATRDVVVVSKDKNKDLFGVLLGAGPQLLRDVLIGVQEWYASNPVKEITAIFHILPGGSIRVSGTILTDNTQKQAKLFREIVDKLPWTTLITNQKMSLPESFLYFASNGPNVAVDDLAKTQRRSVKSYYKAKSGYLVKPVTKEVARKVYDIMSSIDGQAFIMFGMQGGQTGKHSAHAISFVHRDTISSIQIGVFNATRLPWLHEIYNTLQPDFPQGYQKYIDHDEKGWKKAYYGDNFDRLVRIKNKYDLRNVFQFARSIPLN</sequence>
<dbReference type="InParanoid" id="A0A1Y1Z0G1"/>
<dbReference type="SUPFAM" id="SSF56176">
    <property type="entry name" value="FAD-binding/transporter-associated domain-like"/>
    <property type="match status" value="1"/>
</dbReference>
<evidence type="ECO:0000313" key="8">
    <source>
        <dbReference type="Proteomes" id="UP000193498"/>
    </source>
</evidence>
<dbReference type="GO" id="GO:0071949">
    <property type="term" value="F:FAD binding"/>
    <property type="evidence" value="ECO:0007669"/>
    <property type="project" value="InterPro"/>
</dbReference>
<dbReference type="InterPro" id="IPR006094">
    <property type="entry name" value="Oxid_FAD_bind_N"/>
</dbReference>
<name>A0A1Y1Z0G1_9FUNG</name>
<dbReference type="InterPro" id="IPR036318">
    <property type="entry name" value="FAD-bd_PCMH-like_sf"/>
</dbReference>
<evidence type="ECO:0000259" key="6">
    <source>
        <dbReference type="PROSITE" id="PS51387"/>
    </source>
</evidence>
<dbReference type="PROSITE" id="PS51387">
    <property type="entry name" value="FAD_PCMH"/>
    <property type="match status" value="1"/>
</dbReference>
<comment type="cofactor">
    <cofactor evidence="1">
        <name>FAD</name>
        <dbReference type="ChEBI" id="CHEBI:57692"/>
    </cofactor>
</comment>
<dbReference type="Pfam" id="PF01565">
    <property type="entry name" value="FAD_binding_4"/>
    <property type="match status" value="1"/>
</dbReference>
<evidence type="ECO:0000256" key="2">
    <source>
        <dbReference type="ARBA" id="ARBA00005466"/>
    </source>
</evidence>
<dbReference type="GO" id="GO:0016491">
    <property type="term" value="F:oxidoreductase activity"/>
    <property type="evidence" value="ECO:0007669"/>
    <property type="project" value="UniProtKB-KW"/>
</dbReference>
<keyword evidence="8" id="KW-1185">Reference proteome</keyword>
<evidence type="ECO:0000256" key="5">
    <source>
        <dbReference type="ARBA" id="ARBA00023002"/>
    </source>
</evidence>
<reference evidence="7 8" key="1">
    <citation type="submission" date="2016-07" db="EMBL/GenBank/DDBJ databases">
        <title>Pervasive Adenine N6-methylation of Active Genes in Fungi.</title>
        <authorList>
            <consortium name="DOE Joint Genome Institute"/>
            <person name="Mondo S.J."/>
            <person name="Dannebaum R.O."/>
            <person name="Kuo R.C."/>
            <person name="Labutti K."/>
            <person name="Haridas S."/>
            <person name="Kuo A."/>
            <person name="Salamov A."/>
            <person name="Ahrendt S.R."/>
            <person name="Lipzen A."/>
            <person name="Sullivan W."/>
            <person name="Andreopoulos W.B."/>
            <person name="Clum A."/>
            <person name="Lindquist E."/>
            <person name="Daum C."/>
            <person name="Ramamoorthy G.K."/>
            <person name="Gryganskyi A."/>
            <person name="Culley D."/>
            <person name="Magnuson J.K."/>
            <person name="James T.Y."/>
            <person name="O'Malley M.A."/>
            <person name="Stajich J.E."/>
            <person name="Spatafora J.W."/>
            <person name="Visel A."/>
            <person name="Grigoriev I.V."/>
        </authorList>
    </citation>
    <scope>NUCLEOTIDE SEQUENCE [LARGE SCALE GENOMIC DNA]</scope>
    <source>
        <strain evidence="7 8">CBS 931.73</strain>
    </source>
</reference>
<evidence type="ECO:0000256" key="1">
    <source>
        <dbReference type="ARBA" id="ARBA00001974"/>
    </source>
</evidence>
<comment type="similarity">
    <text evidence="2">Belongs to the oxygen-dependent FAD-linked oxidoreductase family.</text>
</comment>
<evidence type="ECO:0000256" key="4">
    <source>
        <dbReference type="ARBA" id="ARBA00022827"/>
    </source>
</evidence>
<dbReference type="InterPro" id="IPR050416">
    <property type="entry name" value="FAD-linked_Oxidoreductase"/>
</dbReference>
<keyword evidence="5" id="KW-0560">Oxidoreductase</keyword>
<evidence type="ECO:0000256" key="3">
    <source>
        <dbReference type="ARBA" id="ARBA00022630"/>
    </source>
</evidence>
<proteinExistence type="inferred from homology"/>
<feature type="domain" description="FAD-binding PCMH-type" evidence="6">
    <location>
        <begin position="49"/>
        <end position="222"/>
    </location>
</feature>
<dbReference type="OrthoDB" id="415825at2759"/>
<dbReference type="InterPro" id="IPR012951">
    <property type="entry name" value="BBE"/>
</dbReference>
<dbReference type="PANTHER" id="PTHR42973">
    <property type="entry name" value="BINDING OXIDOREDUCTASE, PUTATIVE (AFU_ORTHOLOGUE AFUA_1G17690)-RELATED"/>
    <property type="match status" value="1"/>
</dbReference>
<dbReference type="AlphaFoldDB" id="A0A1Y1Z0G1"/>
<comment type="caution">
    <text evidence="7">The sequence shown here is derived from an EMBL/GenBank/DDBJ whole genome shotgun (WGS) entry which is preliminary data.</text>
</comment>
<keyword evidence="3" id="KW-0285">Flavoprotein</keyword>
<dbReference type="EMBL" id="MCFE01000042">
    <property type="protein sequence ID" value="ORY03768.1"/>
    <property type="molecule type" value="Genomic_DNA"/>
</dbReference>
<dbReference type="PANTHER" id="PTHR42973:SF39">
    <property type="entry name" value="FAD-BINDING PCMH-TYPE DOMAIN-CONTAINING PROTEIN"/>
    <property type="match status" value="1"/>
</dbReference>
<dbReference type="Proteomes" id="UP000193498">
    <property type="component" value="Unassembled WGS sequence"/>
</dbReference>
<gene>
    <name evidence="7" type="ORF">K493DRAFT_297267</name>
</gene>
<dbReference type="Pfam" id="PF08031">
    <property type="entry name" value="BBE"/>
    <property type="match status" value="1"/>
</dbReference>